<accession>A0A1F8B8R0</accession>
<dbReference type="PANTHER" id="PTHR34322:SF2">
    <property type="entry name" value="TRANSPOSASE IS200-LIKE DOMAIN-CONTAINING PROTEIN"/>
    <property type="match status" value="1"/>
</dbReference>
<protein>
    <recommendedName>
        <fullName evidence="1">Transposase IS200-like domain-containing protein</fullName>
    </recommendedName>
</protein>
<dbReference type="InterPro" id="IPR036515">
    <property type="entry name" value="Transposase_17_sf"/>
</dbReference>
<comment type="caution">
    <text evidence="2">The sequence shown here is derived from an EMBL/GenBank/DDBJ whole genome shotgun (WGS) entry which is preliminary data.</text>
</comment>
<evidence type="ECO:0000259" key="1">
    <source>
        <dbReference type="SMART" id="SM01321"/>
    </source>
</evidence>
<dbReference type="STRING" id="1802517.A2892_00010"/>
<dbReference type="GO" id="GO:0006313">
    <property type="term" value="P:DNA transposition"/>
    <property type="evidence" value="ECO:0007669"/>
    <property type="project" value="InterPro"/>
</dbReference>
<dbReference type="InterPro" id="IPR002686">
    <property type="entry name" value="Transposase_17"/>
</dbReference>
<dbReference type="GO" id="GO:0003677">
    <property type="term" value="F:DNA binding"/>
    <property type="evidence" value="ECO:0007669"/>
    <property type="project" value="InterPro"/>
</dbReference>
<dbReference type="SMART" id="SM01321">
    <property type="entry name" value="Y1_Tnp"/>
    <property type="match status" value="1"/>
</dbReference>
<evidence type="ECO:0000313" key="2">
    <source>
        <dbReference type="EMBL" id="OGM60407.1"/>
    </source>
</evidence>
<evidence type="ECO:0000313" key="3">
    <source>
        <dbReference type="Proteomes" id="UP000176404"/>
    </source>
</evidence>
<proteinExistence type="predicted"/>
<reference evidence="2 3" key="1">
    <citation type="journal article" date="2016" name="Nat. Commun.">
        <title>Thousands of microbial genomes shed light on interconnected biogeochemical processes in an aquifer system.</title>
        <authorList>
            <person name="Anantharaman K."/>
            <person name="Brown C.T."/>
            <person name="Hug L.A."/>
            <person name="Sharon I."/>
            <person name="Castelle C.J."/>
            <person name="Probst A.J."/>
            <person name="Thomas B.C."/>
            <person name="Singh A."/>
            <person name="Wilkins M.J."/>
            <person name="Karaoz U."/>
            <person name="Brodie E.L."/>
            <person name="Williams K.H."/>
            <person name="Hubbard S.S."/>
            <person name="Banfield J.F."/>
        </authorList>
    </citation>
    <scope>NUCLEOTIDE SEQUENCE [LARGE SCALE GENOMIC DNA]</scope>
</reference>
<dbReference type="SUPFAM" id="SSF143422">
    <property type="entry name" value="Transposase IS200-like"/>
    <property type="match status" value="1"/>
</dbReference>
<dbReference type="EMBL" id="MGHD01000004">
    <property type="protein sequence ID" value="OGM60407.1"/>
    <property type="molecule type" value="Genomic_DNA"/>
</dbReference>
<name>A0A1F8B8R0_9BACT</name>
<dbReference type="Gene3D" id="3.30.70.1290">
    <property type="entry name" value="Transposase IS200-like"/>
    <property type="match status" value="1"/>
</dbReference>
<gene>
    <name evidence="2" type="ORF">A2892_00010</name>
</gene>
<dbReference type="AlphaFoldDB" id="A0A1F8B8R0"/>
<sequence>MPRRNVLLVNDEIYHIFNKGVASLPIFKSVYDYQRMIHLIDFYRFKNPPLKFSHYNRLPINLKRDFITNLYRNGKRLVEVFSFTLMPNHYHFQLMQVLDDGITKFIGNMQNAYARYFNTKYKVTGSLFQLRFKSVRVESDEQCIHLNRYIHINPLTSYLIKDRDGLRKYKWSSFSTYTGDLIYDFVNTDFILKMFGRKKERFIKFNFDQVGYQRKLAELKRLIFE</sequence>
<dbReference type="GO" id="GO:0004803">
    <property type="term" value="F:transposase activity"/>
    <property type="evidence" value="ECO:0007669"/>
    <property type="project" value="InterPro"/>
</dbReference>
<feature type="domain" description="Transposase IS200-like" evidence="1">
    <location>
        <begin position="9"/>
        <end position="153"/>
    </location>
</feature>
<dbReference type="PANTHER" id="PTHR34322">
    <property type="entry name" value="TRANSPOSASE, Y1_TNP DOMAIN-CONTAINING"/>
    <property type="match status" value="1"/>
</dbReference>
<dbReference type="Pfam" id="PF01797">
    <property type="entry name" value="Y1_Tnp"/>
    <property type="match status" value="1"/>
</dbReference>
<organism evidence="2 3">
    <name type="scientific">Candidatus Woesebacteria bacterium RIFCSPLOWO2_01_FULL_39_10b</name>
    <dbReference type="NCBI Taxonomy" id="1802517"/>
    <lineage>
        <taxon>Bacteria</taxon>
        <taxon>Candidatus Woeseibacteriota</taxon>
    </lineage>
</organism>
<dbReference type="Proteomes" id="UP000176404">
    <property type="component" value="Unassembled WGS sequence"/>
</dbReference>